<organism evidence="1 2">
    <name type="scientific">Auriscalpium vulgare</name>
    <dbReference type="NCBI Taxonomy" id="40419"/>
    <lineage>
        <taxon>Eukaryota</taxon>
        <taxon>Fungi</taxon>
        <taxon>Dikarya</taxon>
        <taxon>Basidiomycota</taxon>
        <taxon>Agaricomycotina</taxon>
        <taxon>Agaricomycetes</taxon>
        <taxon>Russulales</taxon>
        <taxon>Auriscalpiaceae</taxon>
        <taxon>Auriscalpium</taxon>
    </lineage>
</organism>
<reference evidence="1" key="1">
    <citation type="submission" date="2021-02" db="EMBL/GenBank/DDBJ databases">
        <authorList>
            <consortium name="DOE Joint Genome Institute"/>
            <person name="Ahrendt S."/>
            <person name="Looney B.P."/>
            <person name="Miyauchi S."/>
            <person name="Morin E."/>
            <person name="Drula E."/>
            <person name="Courty P.E."/>
            <person name="Chicoki N."/>
            <person name="Fauchery L."/>
            <person name="Kohler A."/>
            <person name="Kuo A."/>
            <person name="Labutti K."/>
            <person name="Pangilinan J."/>
            <person name="Lipzen A."/>
            <person name="Riley R."/>
            <person name="Andreopoulos W."/>
            <person name="He G."/>
            <person name="Johnson J."/>
            <person name="Barry K.W."/>
            <person name="Grigoriev I.V."/>
            <person name="Nagy L."/>
            <person name="Hibbett D."/>
            <person name="Henrissat B."/>
            <person name="Matheny P.B."/>
            <person name="Labbe J."/>
            <person name="Martin F."/>
        </authorList>
    </citation>
    <scope>NUCLEOTIDE SEQUENCE</scope>
    <source>
        <strain evidence="1">FP105234-sp</strain>
    </source>
</reference>
<accession>A0ACB8RJ24</accession>
<evidence type="ECO:0000313" key="1">
    <source>
        <dbReference type="EMBL" id="KAI0043902.1"/>
    </source>
</evidence>
<sequence length="576" mass="63027">MDGQDKYSFGEISTADFWSSTLLSRLSQAETCSPEYTATLRDERAAVASLLLILDARINACAPVSRLPPEVMGTIFSYLLGQERHERIEVTGHVSRTVPWIRLTHVCRHWRQVFLNNAALWRHIVLPLPPKWSEVIVERSQLAPLVITCSPERKKKEKSPPVQLPVATLERVQHIDTWGYEGSHIGLAQLLRTPAPILEVAHLNNVAATGLFADSAPRLRVLKMSGEGDAFPWTTSFLPNLITLSLSSIYGSNTSVAQFIAGLRRLSRIQTLSLLDCLETFSSAAQLPTASQMVSLPSLRTLSISGALLGCVGFLRHVQAPDTFTLYVTTHAHRVSEFAVLYPFLAPPRGYGADPFRAIQFSTKGLCDIAVTARHADHGSPSRVFSFRWLLNRPDTLVDAIRALCEEMGVRELRSLSMDLGAGKNGPLLSPTMWLDEFGAAADLQELQATGTAGATLCTVLSASMEDGTWQRTGAARGDILWPRLSELKLEGVPLAHCFTRVDGVEEGDEAFGVSVGEVLLRELGRRQQRGAQLKKLKLIRCGATGQWLRKAEDLVGCVSARGDEDASQSEESGGA</sequence>
<name>A0ACB8RJ24_9AGAM</name>
<proteinExistence type="predicted"/>
<dbReference type="EMBL" id="MU276000">
    <property type="protein sequence ID" value="KAI0043902.1"/>
    <property type="molecule type" value="Genomic_DNA"/>
</dbReference>
<keyword evidence="2" id="KW-1185">Reference proteome</keyword>
<reference evidence="1" key="2">
    <citation type="journal article" date="2022" name="New Phytol.">
        <title>Evolutionary transition to the ectomycorrhizal habit in the genomes of a hyperdiverse lineage of mushroom-forming fungi.</title>
        <authorList>
            <person name="Looney B."/>
            <person name="Miyauchi S."/>
            <person name="Morin E."/>
            <person name="Drula E."/>
            <person name="Courty P.E."/>
            <person name="Kohler A."/>
            <person name="Kuo A."/>
            <person name="LaButti K."/>
            <person name="Pangilinan J."/>
            <person name="Lipzen A."/>
            <person name="Riley R."/>
            <person name="Andreopoulos W."/>
            <person name="He G."/>
            <person name="Johnson J."/>
            <person name="Nolan M."/>
            <person name="Tritt A."/>
            <person name="Barry K.W."/>
            <person name="Grigoriev I.V."/>
            <person name="Nagy L.G."/>
            <person name="Hibbett D."/>
            <person name="Henrissat B."/>
            <person name="Matheny P.B."/>
            <person name="Labbe J."/>
            <person name="Martin F.M."/>
        </authorList>
    </citation>
    <scope>NUCLEOTIDE SEQUENCE</scope>
    <source>
        <strain evidence="1">FP105234-sp</strain>
    </source>
</reference>
<protein>
    <submittedName>
        <fullName evidence="1">Uncharacterized protein</fullName>
    </submittedName>
</protein>
<dbReference type="Proteomes" id="UP000814033">
    <property type="component" value="Unassembled WGS sequence"/>
</dbReference>
<comment type="caution">
    <text evidence="1">The sequence shown here is derived from an EMBL/GenBank/DDBJ whole genome shotgun (WGS) entry which is preliminary data.</text>
</comment>
<evidence type="ECO:0000313" key="2">
    <source>
        <dbReference type="Proteomes" id="UP000814033"/>
    </source>
</evidence>
<gene>
    <name evidence="1" type="ORF">FA95DRAFT_1597697</name>
</gene>